<dbReference type="AlphaFoldDB" id="A0A9P9INX8"/>
<gene>
    <name evidence="2" type="ORF">EDB81DRAFT_951163</name>
</gene>
<feature type="compositionally biased region" description="Acidic residues" evidence="1">
    <location>
        <begin position="629"/>
        <end position="664"/>
    </location>
</feature>
<comment type="caution">
    <text evidence="2">The sequence shown here is derived from an EMBL/GenBank/DDBJ whole genome shotgun (WGS) entry which is preliminary data.</text>
</comment>
<sequence length="664" mass="76499">MSHGPRIELQTTTVNGSLSIHGFAARALQLQQAQLFDQLNHAQKVQARAQRAQQAREAQRLQLFQRYNEAGQPQPVQNGRAPISHSSLTHSSLDEEEGGLSTAARQKLREQRRQERQRVWNQEQIQEQKRIKTERQRHQIEQQQTQTEQQKTEIEQQQSQLEQDQTHSEKQQTQSEQQESQTQHGQKQPTQQQEHPEQQRHQCSYHLDLSKHRDPLQLPWDLYIQRYGFTSIWEAELGSEQERYGKIVAHLMAQDLLLSQQEAEIVEQRAFWTTFPGRRSLRSPDYLSDSLKIINDAALMVEKSWATKSCNGLNHAKFSTDDKSGQRSYLYSQVQHHDDMTQSTSEILVTNSLSFTRYYLGHREGDFIFRYCPSNVSAGGAFVGSGLSIARAGFLFCGQVPRPQQHYLLRLQVVKCALIRAIASIIGFRCESHSRLPCFLVRVCRRAADVPHEDLAKLDNSWRGQFPACKPVHSYVLSLMLSSPYVGEFAHLLEVDIDRETSLSLKNELGPLIRIVETGTRLKLDAIAKSYSTHLEARAYQQLFSGESPANLLVFKDDFVEDIHAFYKQSHYHSDPYYPANRYNRVDVTDALELSLKLRDPDWHKDNEDGARKQSAESNSDSELSEPPHEDDEEENNEEDNDQETQLDGDDENEEDDPSYFEDN</sequence>
<name>A0A9P9INX8_9HYPO</name>
<feature type="region of interest" description="Disordered" evidence="1">
    <location>
        <begin position="601"/>
        <end position="664"/>
    </location>
</feature>
<keyword evidence="3" id="KW-1185">Reference proteome</keyword>
<feature type="compositionally biased region" description="Basic and acidic residues" evidence="1">
    <location>
        <begin position="107"/>
        <end position="118"/>
    </location>
</feature>
<dbReference type="OrthoDB" id="5104015at2759"/>
<feature type="compositionally biased region" description="Basic and acidic residues" evidence="1">
    <location>
        <begin position="601"/>
        <end position="615"/>
    </location>
</feature>
<protein>
    <submittedName>
        <fullName evidence="2">Uncharacterized protein</fullName>
    </submittedName>
</protein>
<dbReference type="EMBL" id="JAGMUV010000019">
    <property type="protein sequence ID" value="KAH7127577.1"/>
    <property type="molecule type" value="Genomic_DNA"/>
</dbReference>
<reference evidence="2" key="1">
    <citation type="journal article" date="2021" name="Nat. Commun.">
        <title>Genetic determinants of endophytism in the Arabidopsis root mycobiome.</title>
        <authorList>
            <person name="Mesny F."/>
            <person name="Miyauchi S."/>
            <person name="Thiergart T."/>
            <person name="Pickel B."/>
            <person name="Atanasova L."/>
            <person name="Karlsson M."/>
            <person name="Huettel B."/>
            <person name="Barry K.W."/>
            <person name="Haridas S."/>
            <person name="Chen C."/>
            <person name="Bauer D."/>
            <person name="Andreopoulos W."/>
            <person name="Pangilinan J."/>
            <person name="LaButti K."/>
            <person name="Riley R."/>
            <person name="Lipzen A."/>
            <person name="Clum A."/>
            <person name="Drula E."/>
            <person name="Henrissat B."/>
            <person name="Kohler A."/>
            <person name="Grigoriev I.V."/>
            <person name="Martin F.M."/>
            <person name="Hacquard S."/>
        </authorList>
    </citation>
    <scope>NUCLEOTIDE SEQUENCE</scope>
    <source>
        <strain evidence="2">MPI-CAGE-AT-0147</strain>
    </source>
</reference>
<organism evidence="2 3">
    <name type="scientific">Dactylonectria macrodidyma</name>
    <dbReference type="NCBI Taxonomy" id="307937"/>
    <lineage>
        <taxon>Eukaryota</taxon>
        <taxon>Fungi</taxon>
        <taxon>Dikarya</taxon>
        <taxon>Ascomycota</taxon>
        <taxon>Pezizomycotina</taxon>
        <taxon>Sordariomycetes</taxon>
        <taxon>Hypocreomycetidae</taxon>
        <taxon>Hypocreales</taxon>
        <taxon>Nectriaceae</taxon>
        <taxon>Dactylonectria</taxon>
    </lineage>
</organism>
<feature type="compositionally biased region" description="Low complexity" evidence="1">
    <location>
        <begin position="141"/>
        <end position="163"/>
    </location>
</feature>
<evidence type="ECO:0000256" key="1">
    <source>
        <dbReference type="SAM" id="MobiDB-lite"/>
    </source>
</evidence>
<evidence type="ECO:0000313" key="3">
    <source>
        <dbReference type="Proteomes" id="UP000738349"/>
    </source>
</evidence>
<evidence type="ECO:0000313" key="2">
    <source>
        <dbReference type="EMBL" id="KAH7127577.1"/>
    </source>
</evidence>
<accession>A0A9P9INX8</accession>
<proteinExistence type="predicted"/>
<feature type="compositionally biased region" description="Basic and acidic residues" evidence="1">
    <location>
        <begin position="126"/>
        <end position="140"/>
    </location>
</feature>
<feature type="compositionally biased region" description="Low complexity" evidence="1">
    <location>
        <begin position="171"/>
        <end position="193"/>
    </location>
</feature>
<feature type="region of interest" description="Disordered" evidence="1">
    <location>
        <begin position="72"/>
        <end position="202"/>
    </location>
</feature>
<dbReference type="Proteomes" id="UP000738349">
    <property type="component" value="Unassembled WGS sequence"/>
</dbReference>